<dbReference type="PANTHER" id="PTHR12001:SF85">
    <property type="entry name" value="SHORT CHAIN ISOPRENYL DIPHOSPHATE SYNTHASE"/>
    <property type="match status" value="1"/>
</dbReference>
<dbReference type="Proteomes" id="UP001595955">
    <property type="component" value="Unassembled WGS sequence"/>
</dbReference>
<dbReference type="InterPro" id="IPR000092">
    <property type="entry name" value="Polyprenyl_synt"/>
</dbReference>
<proteinExistence type="inferred from homology"/>
<protein>
    <submittedName>
        <fullName evidence="7">Polyprenyl synthetase family protein</fullName>
        <ecNumber evidence="7">2.5.1.-</ecNumber>
    </submittedName>
</protein>
<dbReference type="GO" id="GO:0016740">
    <property type="term" value="F:transferase activity"/>
    <property type="evidence" value="ECO:0007669"/>
    <property type="project" value="UniProtKB-KW"/>
</dbReference>
<organism evidence="7 8">
    <name type="scientific">Georgenia faecalis</name>
    <dbReference type="NCBI Taxonomy" id="2483799"/>
    <lineage>
        <taxon>Bacteria</taxon>
        <taxon>Bacillati</taxon>
        <taxon>Actinomycetota</taxon>
        <taxon>Actinomycetes</taxon>
        <taxon>Micrococcales</taxon>
        <taxon>Bogoriellaceae</taxon>
        <taxon>Georgenia</taxon>
    </lineage>
</organism>
<dbReference type="PANTHER" id="PTHR12001">
    <property type="entry name" value="GERANYLGERANYL PYROPHOSPHATE SYNTHASE"/>
    <property type="match status" value="1"/>
</dbReference>
<keyword evidence="3 6" id="KW-0808">Transferase</keyword>
<reference evidence="8" key="1">
    <citation type="journal article" date="2019" name="Int. J. Syst. Evol. Microbiol.">
        <title>The Global Catalogue of Microorganisms (GCM) 10K type strain sequencing project: providing services to taxonomists for standard genome sequencing and annotation.</title>
        <authorList>
            <consortium name="The Broad Institute Genomics Platform"/>
            <consortium name="The Broad Institute Genome Sequencing Center for Infectious Disease"/>
            <person name="Wu L."/>
            <person name="Ma J."/>
        </authorList>
    </citation>
    <scope>NUCLEOTIDE SEQUENCE [LARGE SCALE GENOMIC DNA]</scope>
    <source>
        <strain evidence="8">JCM 3369</strain>
    </source>
</reference>
<evidence type="ECO:0000256" key="5">
    <source>
        <dbReference type="ARBA" id="ARBA00022842"/>
    </source>
</evidence>
<comment type="similarity">
    <text evidence="2 6">Belongs to the FPP/GGPP synthase family.</text>
</comment>
<gene>
    <name evidence="7" type="ORF">ACFO3F_00635</name>
</gene>
<dbReference type="InterPro" id="IPR008949">
    <property type="entry name" value="Isoprenoid_synthase_dom_sf"/>
</dbReference>
<dbReference type="EC" id="2.5.1.-" evidence="7"/>
<evidence type="ECO:0000313" key="7">
    <source>
        <dbReference type="EMBL" id="MFC4553740.1"/>
    </source>
</evidence>
<comment type="cofactor">
    <cofactor evidence="1">
        <name>Mg(2+)</name>
        <dbReference type="ChEBI" id="CHEBI:18420"/>
    </cofactor>
</comment>
<evidence type="ECO:0000256" key="3">
    <source>
        <dbReference type="ARBA" id="ARBA00022679"/>
    </source>
</evidence>
<evidence type="ECO:0000313" key="8">
    <source>
        <dbReference type="Proteomes" id="UP001595955"/>
    </source>
</evidence>
<dbReference type="EMBL" id="JBHSGF010000001">
    <property type="protein sequence ID" value="MFC4553740.1"/>
    <property type="molecule type" value="Genomic_DNA"/>
</dbReference>
<name>A0ABV9D6S4_9MICO</name>
<accession>A0ABV9D6S4</accession>
<dbReference type="Gene3D" id="1.10.600.10">
    <property type="entry name" value="Farnesyl Diphosphate Synthase"/>
    <property type="match status" value="1"/>
</dbReference>
<evidence type="ECO:0000256" key="6">
    <source>
        <dbReference type="RuleBase" id="RU004466"/>
    </source>
</evidence>
<sequence length="372" mass="39068">MSITDGRPGRTGHGLGTVTPDDDVSALLRAVLDRAQTNAGQAEIYATLWAQIGRSVQGGKRFRARIVLATHDHLGGRRSEAAVTVAAAMEMLHTAFLIHDDLIDADTVRRGEPNLAATMLALAQDAGVEDGRARRWALACAVLAGDLALAQAHELVAQVDVPRPVADRLRSLLSETVFVSAAGELADSCFGLGLHQPTMAESLAVADAKTAMYSFQAPLRAGAVLADAPDALVAELDTVGRHLGRAFQLVDDLEGVFTPEAVSGKSDLSDLREGKRTPLLLHAQGLPVWAEIAGDVGRPDLAPADAARVRRALARSEAPGRTDAQVRHEVAQVHARVAGPVVPEAIAPFLTDLAGDVLAALEACTTHVEAAR</sequence>
<dbReference type="SFLD" id="SFLDS00005">
    <property type="entry name" value="Isoprenoid_Synthase_Type_I"/>
    <property type="match status" value="1"/>
</dbReference>
<dbReference type="PROSITE" id="PS00444">
    <property type="entry name" value="POLYPRENYL_SYNTHASE_2"/>
    <property type="match status" value="1"/>
</dbReference>
<keyword evidence="5" id="KW-0460">Magnesium</keyword>
<dbReference type="SUPFAM" id="SSF48576">
    <property type="entry name" value="Terpenoid synthases"/>
    <property type="match status" value="1"/>
</dbReference>
<evidence type="ECO:0000256" key="2">
    <source>
        <dbReference type="ARBA" id="ARBA00006706"/>
    </source>
</evidence>
<dbReference type="CDD" id="cd00685">
    <property type="entry name" value="Trans_IPPS_HT"/>
    <property type="match status" value="1"/>
</dbReference>
<dbReference type="RefSeq" id="WP_164745294.1">
    <property type="nucleotide sequence ID" value="NZ_JBHSGF010000001.1"/>
</dbReference>
<evidence type="ECO:0000256" key="1">
    <source>
        <dbReference type="ARBA" id="ARBA00001946"/>
    </source>
</evidence>
<keyword evidence="4" id="KW-0479">Metal-binding</keyword>
<dbReference type="PROSITE" id="PS00723">
    <property type="entry name" value="POLYPRENYL_SYNTHASE_1"/>
    <property type="match status" value="1"/>
</dbReference>
<evidence type="ECO:0000256" key="4">
    <source>
        <dbReference type="ARBA" id="ARBA00022723"/>
    </source>
</evidence>
<comment type="caution">
    <text evidence="7">The sequence shown here is derived from an EMBL/GenBank/DDBJ whole genome shotgun (WGS) entry which is preliminary data.</text>
</comment>
<dbReference type="Pfam" id="PF00348">
    <property type="entry name" value="polyprenyl_synt"/>
    <property type="match status" value="1"/>
</dbReference>
<dbReference type="InterPro" id="IPR033749">
    <property type="entry name" value="Polyprenyl_synt_CS"/>
</dbReference>
<keyword evidence="8" id="KW-1185">Reference proteome</keyword>